<accession>A0A5Q0TH15</accession>
<feature type="region of interest" description="Disordered" evidence="1">
    <location>
        <begin position="45"/>
        <end position="70"/>
    </location>
</feature>
<dbReference type="InterPro" id="IPR021677">
    <property type="entry name" value="DUF2986"/>
</dbReference>
<dbReference type="Pfam" id="PF11661">
    <property type="entry name" value="DUF2986"/>
    <property type="match status" value="1"/>
</dbReference>
<keyword evidence="3" id="KW-1185">Reference proteome</keyword>
<name>A0A5Q0TH15_9VIBR</name>
<organism evidence="2 3">
    <name type="scientific">Vibrio algicola</name>
    <dbReference type="NCBI Taxonomy" id="2662262"/>
    <lineage>
        <taxon>Bacteria</taxon>
        <taxon>Pseudomonadati</taxon>
        <taxon>Pseudomonadota</taxon>
        <taxon>Gammaproteobacteria</taxon>
        <taxon>Vibrionales</taxon>
        <taxon>Vibrionaceae</taxon>
        <taxon>Vibrio</taxon>
    </lineage>
</organism>
<dbReference type="AlphaFoldDB" id="A0A5Q0TH15"/>
<protein>
    <submittedName>
        <fullName evidence="2">DUF2986 domain-containing protein</fullName>
    </submittedName>
</protein>
<dbReference type="EMBL" id="CP045700">
    <property type="protein sequence ID" value="QGA66442.1"/>
    <property type="molecule type" value="Genomic_DNA"/>
</dbReference>
<gene>
    <name evidence="2" type="ORF">GFB47_13530</name>
</gene>
<evidence type="ECO:0000256" key="1">
    <source>
        <dbReference type="SAM" id="MobiDB-lite"/>
    </source>
</evidence>
<dbReference type="Proteomes" id="UP000348942">
    <property type="component" value="Chromosome 2"/>
</dbReference>
<reference evidence="2 3" key="1">
    <citation type="submission" date="2019-10" db="EMBL/GenBank/DDBJ databases">
        <title>Vibrio sp. nov., isolated from Coralline algae surface.</title>
        <authorList>
            <person name="Geng Y."/>
            <person name="Zhang X."/>
        </authorList>
    </citation>
    <scope>NUCLEOTIDE SEQUENCE [LARGE SCALE GENOMIC DNA]</scope>
    <source>
        <strain evidence="2 3">SM1977</strain>
    </source>
</reference>
<feature type="compositionally biased region" description="Low complexity" evidence="1">
    <location>
        <begin position="45"/>
        <end position="59"/>
    </location>
</feature>
<sequence length="70" mass="8364">MNRKKKINSILKKRIKKMNSKLHTSNKPKYVSKADREKLVLEAQQQNDQQVDAQQQSEQEQIEQEQIEQE</sequence>
<evidence type="ECO:0000313" key="3">
    <source>
        <dbReference type="Proteomes" id="UP000348942"/>
    </source>
</evidence>
<proteinExistence type="predicted"/>
<dbReference type="RefSeq" id="WP_153448575.1">
    <property type="nucleotide sequence ID" value="NZ_CP045700.1"/>
</dbReference>
<evidence type="ECO:0000313" key="2">
    <source>
        <dbReference type="EMBL" id="QGA66442.1"/>
    </source>
</evidence>
<feature type="compositionally biased region" description="Acidic residues" evidence="1">
    <location>
        <begin position="60"/>
        <end position="70"/>
    </location>
</feature>